<dbReference type="PANTHER" id="PTHR43669:SF3">
    <property type="entry name" value="ALCOHOL DEHYDROGENASE, PUTATIVE (AFU_ORTHOLOGUE AFUA_3G03445)-RELATED"/>
    <property type="match status" value="1"/>
</dbReference>
<dbReference type="PANTHER" id="PTHR43669">
    <property type="entry name" value="5-KETO-D-GLUCONATE 5-REDUCTASE"/>
    <property type="match status" value="1"/>
</dbReference>
<evidence type="ECO:0000256" key="2">
    <source>
        <dbReference type="ARBA" id="ARBA00023002"/>
    </source>
</evidence>
<dbReference type="InterPro" id="IPR036291">
    <property type="entry name" value="NAD(P)-bd_dom_sf"/>
</dbReference>
<protein>
    <submittedName>
        <fullName evidence="3">SDR family NAD(P)-dependent oxidoreductase</fullName>
        <ecNumber evidence="3">1.-.-.-</ecNumber>
    </submittedName>
</protein>
<dbReference type="GO" id="GO:0016491">
    <property type="term" value="F:oxidoreductase activity"/>
    <property type="evidence" value="ECO:0007669"/>
    <property type="project" value="UniProtKB-KW"/>
</dbReference>
<dbReference type="EMBL" id="JBHTOD010000001">
    <property type="protein sequence ID" value="MFD1454103.1"/>
    <property type="molecule type" value="Genomic_DNA"/>
</dbReference>
<dbReference type="Proteomes" id="UP001597189">
    <property type="component" value="Unassembled WGS sequence"/>
</dbReference>
<sequence>MTKTVVILGAGSGFGFAIAQAFGQQGKHVVLAARHEDALQHMTAQLRAADISADWLVADATNSQSTADLFRQVVQHFGVPETFVYNVADTQLDRPRDTPATHIAQAFDVNVLGAIRTTRQFLDLADTDIPRNILITGGGAALNPVKATTTLSLTKAALRSYAYSLADELADTAVYVGLITIQGISGTSDAMQPANVAQAYLQAVADRNQIELRYPAGEQNESEFSALKAVMNDPDRLQTFLQEHPGVNAFLQQHPEFLAD</sequence>
<dbReference type="Pfam" id="PF00106">
    <property type="entry name" value="adh_short"/>
    <property type="match status" value="1"/>
</dbReference>
<keyword evidence="2 3" id="KW-0560">Oxidoreductase</keyword>
<name>A0ABW4D1V0_9LACO</name>
<keyword evidence="4" id="KW-1185">Reference proteome</keyword>
<accession>A0ABW4D1V0</accession>
<evidence type="ECO:0000313" key="3">
    <source>
        <dbReference type="EMBL" id="MFD1454103.1"/>
    </source>
</evidence>
<reference evidence="4" key="1">
    <citation type="journal article" date="2019" name="Int. J. Syst. Evol. Microbiol.">
        <title>The Global Catalogue of Microorganisms (GCM) 10K type strain sequencing project: providing services to taxonomists for standard genome sequencing and annotation.</title>
        <authorList>
            <consortium name="The Broad Institute Genomics Platform"/>
            <consortium name="The Broad Institute Genome Sequencing Center for Infectious Disease"/>
            <person name="Wu L."/>
            <person name="Ma J."/>
        </authorList>
    </citation>
    <scope>NUCLEOTIDE SEQUENCE [LARGE SCALE GENOMIC DNA]</scope>
    <source>
        <strain evidence="4">CCM 8979</strain>
    </source>
</reference>
<comment type="caution">
    <text evidence="3">The sequence shown here is derived from an EMBL/GenBank/DDBJ whole genome shotgun (WGS) entry which is preliminary data.</text>
</comment>
<dbReference type="InterPro" id="IPR003560">
    <property type="entry name" value="DHB_DH"/>
</dbReference>
<evidence type="ECO:0000256" key="1">
    <source>
        <dbReference type="ARBA" id="ARBA00006484"/>
    </source>
</evidence>
<organism evidence="3 4">
    <name type="scientific">Levilactobacillus lanxiensis</name>
    <dbReference type="NCBI Taxonomy" id="2799568"/>
    <lineage>
        <taxon>Bacteria</taxon>
        <taxon>Bacillati</taxon>
        <taxon>Bacillota</taxon>
        <taxon>Bacilli</taxon>
        <taxon>Lactobacillales</taxon>
        <taxon>Lactobacillaceae</taxon>
        <taxon>Levilactobacillus</taxon>
    </lineage>
</organism>
<dbReference type="PRINTS" id="PR01397">
    <property type="entry name" value="DHBDHDRGNASE"/>
</dbReference>
<dbReference type="RefSeq" id="WP_203642726.1">
    <property type="nucleotide sequence ID" value="NZ_BOLN01000001.1"/>
</dbReference>
<evidence type="ECO:0000313" key="4">
    <source>
        <dbReference type="Proteomes" id="UP001597189"/>
    </source>
</evidence>
<dbReference type="InterPro" id="IPR002347">
    <property type="entry name" value="SDR_fam"/>
</dbReference>
<comment type="similarity">
    <text evidence="1">Belongs to the short-chain dehydrogenases/reductases (SDR) family.</text>
</comment>
<dbReference type="EC" id="1.-.-.-" evidence="3"/>
<dbReference type="Gene3D" id="3.40.50.720">
    <property type="entry name" value="NAD(P)-binding Rossmann-like Domain"/>
    <property type="match status" value="1"/>
</dbReference>
<dbReference type="CDD" id="cd05233">
    <property type="entry name" value="SDR_c"/>
    <property type="match status" value="1"/>
</dbReference>
<gene>
    <name evidence="3" type="ORF">ACFQ44_00245</name>
</gene>
<dbReference type="SUPFAM" id="SSF51735">
    <property type="entry name" value="NAD(P)-binding Rossmann-fold domains"/>
    <property type="match status" value="1"/>
</dbReference>
<proteinExistence type="inferred from homology"/>